<name>A0A6M3LY78_9ZZZZ</name>
<sequence>MDREHLEEKLKELTWQRLHTYMILQKIDAEINKLSKEYYDQEIRVNVNKE</sequence>
<reference evidence="1" key="1">
    <citation type="submission" date="2020-03" db="EMBL/GenBank/DDBJ databases">
        <title>The deep terrestrial virosphere.</title>
        <authorList>
            <person name="Holmfeldt K."/>
            <person name="Nilsson E."/>
            <person name="Simone D."/>
            <person name="Lopez-Fernandez M."/>
            <person name="Wu X."/>
            <person name="de Brujin I."/>
            <person name="Lundin D."/>
            <person name="Andersson A."/>
            <person name="Bertilsson S."/>
            <person name="Dopson M."/>
        </authorList>
    </citation>
    <scope>NUCLEOTIDE SEQUENCE</scope>
    <source>
        <strain evidence="1">MM415B06061</strain>
    </source>
</reference>
<gene>
    <name evidence="1" type="ORF">MM415B06061_0001</name>
</gene>
<organism evidence="1">
    <name type="scientific">viral metagenome</name>
    <dbReference type="NCBI Taxonomy" id="1070528"/>
    <lineage>
        <taxon>unclassified sequences</taxon>
        <taxon>metagenomes</taxon>
        <taxon>organismal metagenomes</taxon>
    </lineage>
</organism>
<protein>
    <submittedName>
        <fullName evidence="1">Uncharacterized protein</fullName>
    </submittedName>
</protein>
<proteinExistence type="predicted"/>
<dbReference type="AlphaFoldDB" id="A0A6M3LY78"/>
<accession>A0A6M3LY78</accession>
<dbReference type="EMBL" id="MT143510">
    <property type="protein sequence ID" value="QJA97615.1"/>
    <property type="molecule type" value="Genomic_DNA"/>
</dbReference>
<evidence type="ECO:0000313" key="1">
    <source>
        <dbReference type="EMBL" id="QJA97615.1"/>
    </source>
</evidence>